<comment type="caution">
    <text evidence="3">The sequence shown here is derived from an EMBL/GenBank/DDBJ whole genome shotgun (WGS) entry which is preliminary data.</text>
</comment>
<evidence type="ECO:0008006" key="5">
    <source>
        <dbReference type="Google" id="ProtNLM"/>
    </source>
</evidence>
<gene>
    <name evidence="3" type="ORF">H9627_07850</name>
</gene>
<sequence length="177" mass="18357">MKFPTSLQRAAGIPLAVLAATVLTACGGVTVEGNPSSADTDSGTGTTTSIARETATEEKGSGTETSTSTTSRGNQAQPKDRPAAEMTEPPTTGVERTPEELDLLDGLREGGIDVEGVEDQMIATAGTVCRSLEEGTDNVTADAIAGQLIVQNRVDVPEERAGEVSTLIRETAERTYC</sequence>
<dbReference type="EMBL" id="JACSPR010000004">
    <property type="protein sequence ID" value="MBD8030235.1"/>
    <property type="molecule type" value="Genomic_DNA"/>
</dbReference>
<feature type="compositionally biased region" description="Low complexity" evidence="1">
    <location>
        <begin position="62"/>
        <end position="71"/>
    </location>
</feature>
<keyword evidence="2" id="KW-0732">Signal</keyword>
<keyword evidence="4" id="KW-1185">Reference proteome</keyword>
<dbReference type="AlphaFoldDB" id="A0A8I0HJG7"/>
<name>A0A8I0HJG7_9CORY</name>
<proteinExistence type="predicted"/>
<dbReference type="RefSeq" id="WP_191733444.1">
    <property type="nucleotide sequence ID" value="NZ_JACSPR010000004.1"/>
</dbReference>
<evidence type="ECO:0000256" key="1">
    <source>
        <dbReference type="SAM" id="MobiDB-lite"/>
    </source>
</evidence>
<dbReference type="Proteomes" id="UP000650224">
    <property type="component" value="Unassembled WGS sequence"/>
</dbReference>
<evidence type="ECO:0000313" key="3">
    <source>
        <dbReference type="EMBL" id="MBD8030235.1"/>
    </source>
</evidence>
<reference evidence="3 4" key="1">
    <citation type="submission" date="2020-08" db="EMBL/GenBank/DDBJ databases">
        <title>A Genomic Blueprint of the Chicken Gut Microbiome.</title>
        <authorList>
            <person name="Gilroy R."/>
            <person name="Ravi A."/>
            <person name="Getino M."/>
            <person name="Pursley I."/>
            <person name="Horton D.L."/>
            <person name="Alikhan N.-F."/>
            <person name="Baker D."/>
            <person name="Gharbi K."/>
            <person name="Hall N."/>
            <person name="Watson M."/>
            <person name="Adriaenssens E.M."/>
            <person name="Foster-Nyarko E."/>
            <person name="Jarju S."/>
            <person name="Secka A."/>
            <person name="Antonio M."/>
            <person name="Oren A."/>
            <person name="Chaudhuri R."/>
            <person name="La Ragione R.M."/>
            <person name="Hildebrand F."/>
            <person name="Pallen M.J."/>
        </authorList>
    </citation>
    <scope>NUCLEOTIDE SEQUENCE [LARGE SCALE GENOMIC DNA]</scope>
    <source>
        <strain evidence="3 4">Sa1YVA5</strain>
    </source>
</reference>
<dbReference type="PROSITE" id="PS51257">
    <property type="entry name" value="PROKAR_LIPOPROTEIN"/>
    <property type="match status" value="1"/>
</dbReference>
<protein>
    <recommendedName>
        <fullName evidence="5">DUF732 domain-containing protein</fullName>
    </recommendedName>
</protein>
<accession>A0A8I0HJG7</accession>
<feature type="compositionally biased region" description="Low complexity" evidence="1">
    <location>
        <begin position="39"/>
        <end position="49"/>
    </location>
</feature>
<feature type="region of interest" description="Disordered" evidence="1">
    <location>
        <begin position="31"/>
        <end position="100"/>
    </location>
</feature>
<evidence type="ECO:0000313" key="4">
    <source>
        <dbReference type="Proteomes" id="UP000650224"/>
    </source>
</evidence>
<feature type="signal peptide" evidence="2">
    <location>
        <begin position="1"/>
        <end position="19"/>
    </location>
</feature>
<feature type="chain" id="PRO_5039676779" description="DUF732 domain-containing protein" evidence="2">
    <location>
        <begin position="20"/>
        <end position="177"/>
    </location>
</feature>
<evidence type="ECO:0000256" key="2">
    <source>
        <dbReference type="SAM" id="SignalP"/>
    </source>
</evidence>
<organism evidence="3 4">
    <name type="scientific">Corynebacterium gallinarum</name>
    <dbReference type="NCBI Taxonomy" id="2762214"/>
    <lineage>
        <taxon>Bacteria</taxon>
        <taxon>Bacillati</taxon>
        <taxon>Actinomycetota</taxon>
        <taxon>Actinomycetes</taxon>
        <taxon>Mycobacteriales</taxon>
        <taxon>Corynebacteriaceae</taxon>
        <taxon>Corynebacterium</taxon>
    </lineage>
</organism>